<gene>
    <name evidence="4" type="ORF">CTI12_AA135180</name>
</gene>
<feature type="compositionally biased region" description="Polar residues" evidence="2">
    <location>
        <begin position="124"/>
        <end position="151"/>
    </location>
</feature>
<reference evidence="4 5" key="1">
    <citation type="journal article" date="2018" name="Mol. Plant">
        <title>The genome of Artemisia annua provides insight into the evolution of Asteraceae family and artemisinin biosynthesis.</title>
        <authorList>
            <person name="Shen Q."/>
            <person name="Zhang L."/>
            <person name="Liao Z."/>
            <person name="Wang S."/>
            <person name="Yan T."/>
            <person name="Shi P."/>
            <person name="Liu M."/>
            <person name="Fu X."/>
            <person name="Pan Q."/>
            <person name="Wang Y."/>
            <person name="Lv Z."/>
            <person name="Lu X."/>
            <person name="Zhang F."/>
            <person name="Jiang W."/>
            <person name="Ma Y."/>
            <person name="Chen M."/>
            <person name="Hao X."/>
            <person name="Li L."/>
            <person name="Tang Y."/>
            <person name="Lv G."/>
            <person name="Zhou Y."/>
            <person name="Sun X."/>
            <person name="Brodelius P.E."/>
            <person name="Rose J.K.C."/>
            <person name="Tang K."/>
        </authorList>
    </citation>
    <scope>NUCLEOTIDE SEQUENCE [LARGE SCALE GENOMIC DNA]</scope>
    <source>
        <strain evidence="5">cv. Huhao1</strain>
        <tissue evidence="4">Leaf</tissue>
    </source>
</reference>
<proteinExistence type="predicted"/>
<evidence type="ECO:0000256" key="2">
    <source>
        <dbReference type="SAM" id="MobiDB-lite"/>
    </source>
</evidence>
<dbReference type="SUPFAM" id="SSF57756">
    <property type="entry name" value="Retrovirus zinc finger-like domains"/>
    <property type="match status" value="1"/>
</dbReference>
<feature type="domain" description="CCHC-type" evidence="3">
    <location>
        <begin position="543"/>
        <end position="558"/>
    </location>
</feature>
<feature type="domain" description="CCHC-type" evidence="3">
    <location>
        <begin position="519"/>
        <end position="534"/>
    </location>
</feature>
<keyword evidence="1" id="KW-0479">Metal-binding</keyword>
<dbReference type="GO" id="GO:0003676">
    <property type="term" value="F:nucleic acid binding"/>
    <property type="evidence" value="ECO:0007669"/>
    <property type="project" value="InterPro"/>
</dbReference>
<dbReference type="Gene3D" id="4.10.60.10">
    <property type="entry name" value="Zinc finger, CCHC-type"/>
    <property type="match status" value="1"/>
</dbReference>
<protein>
    <submittedName>
        <fullName evidence="4">RNA-directed DNA polymerase, eukaryota, Reverse transcriptase zinc-binding domain protein</fullName>
    </submittedName>
</protein>
<keyword evidence="1" id="KW-0862">Zinc</keyword>
<comment type="caution">
    <text evidence="4">The sequence shown here is derived from an EMBL/GenBank/DDBJ whole genome shotgun (WGS) entry which is preliminary data.</text>
</comment>
<dbReference type="Proteomes" id="UP000245207">
    <property type="component" value="Unassembled WGS sequence"/>
</dbReference>
<evidence type="ECO:0000313" key="4">
    <source>
        <dbReference type="EMBL" id="PWA86907.1"/>
    </source>
</evidence>
<feature type="region of interest" description="Disordered" evidence="2">
    <location>
        <begin position="113"/>
        <end position="155"/>
    </location>
</feature>
<sequence length="806" mass="86977">MVNAGDVNIDVEAFKARMSHLKKHDAGNSVNSQPRKATRVLQNPNEVSSSVAVVNDPLVGDVRAISTSFGELDSNPMMNPSMMNDLNVDKGNNYVAIEPAGVNEPLPFDFPSVPTSLGELNDGSMRNPSSTHGTSSNTSPQVNIDTPTPSIDVNMPQGDGIGVYMKAGRGVVNPNILQVGSANNTSKTCVVLILNPPKALIMAKISSNQEPIGTKDMFPTISIKHPLPEVVFNFNITSSSNIGFKGRLDDETISSSNSQPIPKVPSPNVAANVTTSNPFDSLAFVDDGDGNMELVNEEDEVVNVFDESDHSHCVLRIPQVAMLKPKPFKFYNFLVHKEGFIDTANSGWNLNVIGCAMYRVVKRLKGLKSPFRKLLHNQGNLHDRVDRLRKELDEVQKAIDKDPFNSALREEHAHYLLATLAAMNTRSGRTHSEGSNDSAAGLADLLTQIVAHIDAGRSNNGAGRKRQGDQQGSRYQNQQDKKQRVAGNYGAITQGPGGYVGAQPKCTRCNLHHTGGCPKCNSCGKTGHFSKYCKGNLVRRSACYECGSLDHLRNTCPKLKGTSNQGGNRPNLALAIEAPQDQNVEIPPAHGRAYFLGNPITQHVHDSITDITLINKEKSSQHDKNQVPLKDDAIGVTSGVVKGDAGPCKVEVSVPHDSDKTDTVCEVSTSAVPAKSSNGSLWDQFSKTHNVSTRKESSSLSKADSSDEDEVCMPGVLPGVGFLDDSKSYDGFVNPMCCLYGHVLIDIGGDAEFLCVIHVVGAKDFAVRSVLWVVNVKLLLSRIVLEVKFEGSYSKPFVSSGWLGSL</sequence>
<evidence type="ECO:0000256" key="1">
    <source>
        <dbReference type="PROSITE-ProRule" id="PRU00047"/>
    </source>
</evidence>
<evidence type="ECO:0000313" key="5">
    <source>
        <dbReference type="Proteomes" id="UP000245207"/>
    </source>
</evidence>
<keyword evidence="4" id="KW-0808">Transferase</keyword>
<dbReference type="GO" id="GO:0003964">
    <property type="term" value="F:RNA-directed DNA polymerase activity"/>
    <property type="evidence" value="ECO:0007669"/>
    <property type="project" value="UniProtKB-KW"/>
</dbReference>
<feature type="region of interest" description="Disordered" evidence="2">
    <location>
        <begin position="456"/>
        <end position="484"/>
    </location>
</feature>
<accession>A0A2U1PMJ1</accession>
<dbReference type="InterPro" id="IPR036875">
    <property type="entry name" value="Znf_CCHC_sf"/>
</dbReference>
<dbReference type="EMBL" id="PKPP01000968">
    <property type="protein sequence ID" value="PWA86907.1"/>
    <property type="molecule type" value="Genomic_DNA"/>
</dbReference>
<keyword evidence="1" id="KW-0863">Zinc-finger</keyword>
<dbReference type="PROSITE" id="PS50158">
    <property type="entry name" value="ZF_CCHC"/>
    <property type="match status" value="2"/>
</dbReference>
<evidence type="ECO:0000259" key="3">
    <source>
        <dbReference type="PROSITE" id="PS50158"/>
    </source>
</evidence>
<keyword evidence="5" id="KW-1185">Reference proteome</keyword>
<dbReference type="AlphaFoldDB" id="A0A2U1PMJ1"/>
<dbReference type="OrthoDB" id="8026949at2759"/>
<dbReference type="InterPro" id="IPR001878">
    <property type="entry name" value="Znf_CCHC"/>
</dbReference>
<keyword evidence="4" id="KW-0548">Nucleotidyltransferase</keyword>
<feature type="compositionally biased region" description="Polar residues" evidence="2">
    <location>
        <begin position="469"/>
        <end position="478"/>
    </location>
</feature>
<organism evidence="4 5">
    <name type="scientific">Artemisia annua</name>
    <name type="common">Sweet wormwood</name>
    <dbReference type="NCBI Taxonomy" id="35608"/>
    <lineage>
        <taxon>Eukaryota</taxon>
        <taxon>Viridiplantae</taxon>
        <taxon>Streptophyta</taxon>
        <taxon>Embryophyta</taxon>
        <taxon>Tracheophyta</taxon>
        <taxon>Spermatophyta</taxon>
        <taxon>Magnoliopsida</taxon>
        <taxon>eudicotyledons</taxon>
        <taxon>Gunneridae</taxon>
        <taxon>Pentapetalae</taxon>
        <taxon>asterids</taxon>
        <taxon>campanulids</taxon>
        <taxon>Asterales</taxon>
        <taxon>Asteraceae</taxon>
        <taxon>Asteroideae</taxon>
        <taxon>Anthemideae</taxon>
        <taxon>Artemisiinae</taxon>
        <taxon>Artemisia</taxon>
    </lineage>
</organism>
<dbReference type="GO" id="GO:0008270">
    <property type="term" value="F:zinc ion binding"/>
    <property type="evidence" value="ECO:0007669"/>
    <property type="project" value="UniProtKB-KW"/>
</dbReference>
<dbReference type="SMART" id="SM00343">
    <property type="entry name" value="ZnF_C2HC"/>
    <property type="match status" value="2"/>
</dbReference>
<keyword evidence="4" id="KW-0695">RNA-directed DNA polymerase</keyword>
<name>A0A2U1PMJ1_ARTAN</name>